<name>A0AAX3NXX3_9GAMM</name>
<dbReference type="EMBL" id="CP118989">
    <property type="protein sequence ID" value="WED78973.1"/>
    <property type="molecule type" value="Genomic_DNA"/>
</dbReference>
<proteinExistence type="predicted"/>
<accession>A0AAX3NXX3</accession>
<dbReference type="AlphaFoldDB" id="A0AAX3NXX3"/>
<protein>
    <submittedName>
        <fullName evidence="1">Uncharacterized protein</fullName>
    </submittedName>
</protein>
<reference evidence="1" key="1">
    <citation type="submission" date="2023-02" db="EMBL/GenBank/DDBJ databases">
        <title>The sequence of Aeromonas allosaccharophila K520.</title>
        <authorList>
            <person name="Luo X."/>
        </authorList>
    </citation>
    <scope>NUCLEOTIDE SEQUENCE</scope>
    <source>
        <strain evidence="1">K520</strain>
        <plasmid evidence="1">pK520-KPC</plasmid>
    </source>
</reference>
<organism evidence="1 2">
    <name type="scientific">Aeromonas allosaccharophila</name>
    <dbReference type="NCBI Taxonomy" id="656"/>
    <lineage>
        <taxon>Bacteria</taxon>
        <taxon>Pseudomonadati</taxon>
        <taxon>Pseudomonadota</taxon>
        <taxon>Gammaproteobacteria</taxon>
        <taxon>Aeromonadales</taxon>
        <taxon>Aeromonadaceae</taxon>
        <taxon>Aeromonas</taxon>
    </lineage>
</organism>
<keyword evidence="1" id="KW-0614">Plasmid</keyword>
<dbReference type="RefSeq" id="WP_275058372.1">
    <property type="nucleotide sequence ID" value="NZ_CP118989.1"/>
</dbReference>
<sequence length="236" mass="25518">MEYWREFQALVAIGFNNQFSVIELESADERALGMVQDDISEAGWANCAGIDTDVPGLYMVKASINLNSDDEPEYANTVQSVVRYTLSGEAAHMIAPVFPDDEMNNRRIAACVACCAGEEFTIERLESGLLNLRGLVDQAFLASEAHVHTTGKLLAVTEQRNDLMKRLCSLLEATLGYQEWIKAIPDDVAAALPTVPGIDGDWGVAEAISAAQASVSLGESGAKDFGNRHMRSGDDS</sequence>
<evidence type="ECO:0000313" key="1">
    <source>
        <dbReference type="EMBL" id="WED78973.1"/>
    </source>
</evidence>
<gene>
    <name evidence="1" type="ORF">PYU98_23775</name>
</gene>
<dbReference type="Proteomes" id="UP001213721">
    <property type="component" value="Plasmid pK520-KPC"/>
</dbReference>
<evidence type="ECO:0000313" key="2">
    <source>
        <dbReference type="Proteomes" id="UP001213721"/>
    </source>
</evidence>
<geneLocation type="plasmid" evidence="1 2">
    <name>pK520-KPC</name>
</geneLocation>